<name>A0A3B7MUI1_9BACT</name>
<evidence type="ECO:0000313" key="1">
    <source>
        <dbReference type="EMBL" id="AXY76730.1"/>
    </source>
</evidence>
<dbReference type="Proteomes" id="UP000263900">
    <property type="component" value="Chromosome"/>
</dbReference>
<organism evidence="1 2">
    <name type="scientific">Paraflavitalea soli</name>
    <dbReference type="NCBI Taxonomy" id="2315862"/>
    <lineage>
        <taxon>Bacteria</taxon>
        <taxon>Pseudomonadati</taxon>
        <taxon>Bacteroidota</taxon>
        <taxon>Chitinophagia</taxon>
        <taxon>Chitinophagales</taxon>
        <taxon>Chitinophagaceae</taxon>
        <taxon>Paraflavitalea</taxon>
    </lineage>
</organism>
<dbReference type="EMBL" id="CP032157">
    <property type="protein sequence ID" value="AXY76730.1"/>
    <property type="molecule type" value="Genomic_DNA"/>
</dbReference>
<proteinExistence type="predicted"/>
<sequence length="80" mass="9389">MVYMAKALEQEMNKYFMQLDEADKKSVLQLLKSFIKRKKEGSKSASTIAAYNKELDEAMERINNGEFTTLEELEKEMQSW</sequence>
<gene>
    <name evidence="1" type="ORF">D3H65_23240</name>
</gene>
<accession>A0A3B7MUI1</accession>
<protein>
    <submittedName>
        <fullName evidence="1">Uncharacterized protein</fullName>
    </submittedName>
</protein>
<evidence type="ECO:0000313" key="2">
    <source>
        <dbReference type="Proteomes" id="UP000263900"/>
    </source>
</evidence>
<keyword evidence="2" id="KW-1185">Reference proteome</keyword>
<dbReference type="AlphaFoldDB" id="A0A3B7MUI1"/>
<reference evidence="1 2" key="1">
    <citation type="submission" date="2018-09" db="EMBL/GenBank/DDBJ databases">
        <title>Genome sequencing of strain 6GH32-13.</title>
        <authorList>
            <person name="Weon H.-Y."/>
            <person name="Heo J."/>
            <person name="Kwon S.-W."/>
        </authorList>
    </citation>
    <scope>NUCLEOTIDE SEQUENCE [LARGE SCALE GENOMIC DNA]</scope>
    <source>
        <strain evidence="1 2">5GH32-13</strain>
    </source>
</reference>
<dbReference type="KEGG" id="pseg:D3H65_23240"/>
<dbReference type="OrthoDB" id="964703at2"/>